<dbReference type="EMBL" id="JAXIOK010000016">
    <property type="protein sequence ID" value="KAK4752839.1"/>
    <property type="molecule type" value="Genomic_DNA"/>
</dbReference>
<dbReference type="Proteomes" id="UP001345219">
    <property type="component" value="Chromosome 16"/>
</dbReference>
<dbReference type="AlphaFoldDB" id="A0AAN7PRX1"/>
<proteinExistence type="predicted"/>
<name>A0AAN7PRX1_9MYRT</name>
<protein>
    <submittedName>
        <fullName evidence="1">Uncharacterized protein</fullName>
    </submittedName>
</protein>
<keyword evidence="2" id="KW-1185">Reference proteome</keyword>
<evidence type="ECO:0000313" key="1">
    <source>
        <dbReference type="EMBL" id="KAK4752839.1"/>
    </source>
</evidence>
<reference evidence="1 2" key="1">
    <citation type="journal article" date="2023" name="Hortic Res">
        <title>Pangenome of water caltrop reveals structural variations and asymmetric subgenome divergence after allopolyploidization.</title>
        <authorList>
            <person name="Zhang X."/>
            <person name="Chen Y."/>
            <person name="Wang L."/>
            <person name="Yuan Y."/>
            <person name="Fang M."/>
            <person name="Shi L."/>
            <person name="Lu R."/>
            <person name="Comes H.P."/>
            <person name="Ma Y."/>
            <person name="Chen Y."/>
            <person name="Huang G."/>
            <person name="Zhou Y."/>
            <person name="Zheng Z."/>
            <person name="Qiu Y."/>
        </authorList>
    </citation>
    <scope>NUCLEOTIDE SEQUENCE [LARGE SCALE GENOMIC DNA]</scope>
    <source>
        <tissue evidence="1">Roots</tissue>
    </source>
</reference>
<comment type="caution">
    <text evidence="1">The sequence shown here is derived from an EMBL/GenBank/DDBJ whole genome shotgun (WGS) entry which is preliminary data.</text>
</comment>
<sequence length="110" mass="12891">MSWTEESRQRNKSINHLAFGFSESDSNNRDRNIHSARWKRKGIHWFIHSSMHTQVGGSVTGFTARAVQGIQQWNRETERGGRMEYILETYFAVYFIKKKNRGILNKDLSA</sequence>
<accession>A0AAN7PRX1</accession>
<organism evidence="1 2">
    <name type="scientific">Trapa incisa</name>
    <dbReference type="NCBI Taxonomy" id="236973"/>
    <lineage>
        <taxon>Eukaryota</taxon>
        <taxon>Viridiplantae</taxon>
        <taxon>Streptophyta</taxon>
        <taxon>Embryophyta</taxon>
        <taxon>Tracheophyta</taxon>
        <taxon>Spermatophyta</taxon>
        <taxon>Magnoliopsida</taxon>
        <taxon>eudicotyledons</taxon>
        <taxon>Gunneridae</taxon>
        <taxon>Pentapetalae</taxon>
        <taxon>rosids</taxon>
        <taxon>malvids</taxon>
        <taxon>Myrtales</taxon>
        <taxon>Lythraceae</taxon>
        <taxon>Trapa</taxon>
    </lineage>
</organism>
<gene>
    <name evidence="1" type="ORF">SAY87_021637</name>
</gene>
<evidence type="ECO:0000313" key="2">
    <source>
        <dbReference type="Proteomes" id="UP001345219"/>
    </source>
</evidence>